<feature type="active site" description="Proton donor; for dehydratase activity" evidence="7">
    <location>
        <position position="439"/>
    </location>
</feature>
<feature type="domain" description="PKS/mFAS DH" evidence="11">
    <location>
        <begin position="235"/>
        <end position="521"/>
    </location>
</feature>
<evidence type="ECO:0000256" key="8">
    <source>
        <dbReference type="SAM" id="MobiDB-lite"/>
    </source>
</evidence>
<keyword evidence="13" id="KW-1185">Reference proteome</keyword>
<dbReference type="InterPro" id="IPR036736">
    <property type="entry name" value="ACP-like_sf"/>
</dbReference>
<feature type="domain" description="Ketosynthase family 3 (KS3)" evidence="10">
    <location>
        <begin position="1112"/>
        <end position="1375"/>
    </location>
</feature>
<dbReference type="InterPro" id="IPR042104">
    <property type="entry name" value="PKS_dehydratase_sf"/>
</dbReference>
<feature type="region of interest" description="Disordered" evidence="8">
    <location>
        <begin position="328"/>
        <end position="360"/>
    </location>
</feature>
<feature type="region of interest" description="C-terminal hotdog fold" evidence="7">
    <location>
        <begin position="378"/>
        <end position="521"/>
    </location>
</feature>
<dbReference type="Gene3D" id="3.40.50.720">
    <property type="entry name" value="NAD(P)-binding Rossmann-like Domain"/>
    <property type="match status" value="1"/>
</dbReference>
<dbReference type="PROSITE" id="PS52004">
    <property type="entry name" value="KS3_2"/>
    <property type="match status" value="1"/>
</dbReference>
<dbReference type="SUPFAM" id="SSF51735">
    <property type="entry name" value="NAD(P)-binding Rossmann-fold domains"/>
    <property type="match status" value="2"/>
</dbReference>
<dbReference type="Pfam" id="PF08659">
    <property type="entry name" value="KR"/>
    <property type="match status" value="1"/>
</dbReference>
<dbReference type="Gene3D" id="3.30.70.3290">
    <property type="match status" value="1"/>
</dbReference>
<dbReference type="CDD" id="cd00833">
    <property type="entry name" value="PKS"/>
    <property type="match status" value="1"/>
</dbReference>
<dbReference type="Pfam" id="PF22953">
    <property type="entry name" value="SpnB_Rossmann"/>
    <property type="match status" value="1"/>
</dbReference>
<dbReference type="Gene3D" id="3.40.47.10">
    <property type="match status" value="1"/>
</dbReference>
<dbReference type="InterPro" id="IPR016035">
    <property type="entry name" value="Acyl_Trfase/lysoPLipase"/>
</dbReference>
<evidence type="ECO:0000256" key="7">
    <source>
        <dbReference type="PROSITE-ProRule" id="PRU01363"/>
    </source>
</evidence>
<dbReference type="InterPro" id="IPR001227">
    <property type="entry name" value="Ac_transferase_dom_sf"/>
</dbReference>
<feature type="domain" description="Carrier" evidence="9">
    <location>
        <begin position="1013"/>
        <end position="1088"/>
    </location>
</feature>
<evidence type="ECO:0000313" key="13">
    <source>
        <dbReference type="Proteomes" id="UP000634229"/>
    </source>
</evidence>
<dbReference type="InterPro" id="IPR055123">
    <property type="entry name" value="SpnB-like_Rossmann"/>
</dbReference>
<dbReference type="InterPro" id="IPR009081">
    <property type="entry name" value="PP-bd_ACP"/>
</dbReference>
<dbReference type="SMART" id="SM00825">
    <property type="entry name" value="PKS_KS"/>
    <property type="match status" value="1"/>
</dbReference>
<dbReference type="InterPro" id="IPR006162">
    <property type="entry name" value="Ppantetheine_attach_site"/>
</dbReference>
<dbReference type="InterPro" id="IPR013968">
    <property type="entry name" value="PKS_KR"/>
</dbReference>
<dbReference type="InterPro" id="IPR014030">
    <property type="entry name" value="Ketoacyl_synth_N"/>
</dbReference>
<dbReference type="InterPro" id="IPR016039">
    <property type="entry name" value="Thiolase-like"/>
</dbReference>
<evidence type="ECO:0000256" key="1">
    <source>
        <dbReference type="ARBA" id="ARBA00004792"/>
    </source>
</evidence>
<gene>
    <name evidence="12" type="ORF">JK363_40965</name>
</gene>
<feature type="non-terminal residue" evidence="12">
    <location>
        <position position="1375"/>
    </location>
</feature>
<protein>
    <submittedName>
        <fullName evidence="12">SDR family NAD(P)-dependent oxidoreductase</fullName>
    </submittedName>
</protein>
<dbReference type="Pfam" id="PF14765">
    <property type="entry name" value="PS-DH"/>
    <property type="match status" value="1"/>
</dbReference>
<dbReference type="RefSeq" id="WP_201883416.1">
    <property type="nucleotide sequence ID" value="NZ_JAERRF010000088.1"/>
</dbReference>
<evidence type="ECO:0000313" key="12">
    <source>
        <dbReference type="EMBL" id="MBL1102832.1"/>
    </source>
</evidence>
<dbReference type="EMBL" id="JAERRF010000088">
    <property type="protein sequence ID" value="MBL1102832.1"/>
    <property type="molecule type" value="Genomic_DNA"/>
</dbReference>
<evidence type="ECO:0000256" key="6">
    <source>
        <dbReference type="ARBA" id="ARBA00023268"/>
    </source>
</evidence>
<evidence type="ECO:0000256" key="2">
    <source>
        <dbReference type="ARBA" id="ARBA00022450"/>
    </source>
</evidence>
<accession>A0ABS1NSH4</accession>
<dbReference type="Gene3D" id="3.10.129.110">
    <property type="entry name" value="Polyketide synthase dehydratase"/>
    <property type="match status" value="1"/>
</dbReference>
<keyword evidence="2" id="KW-0596">Phosphopantetheine</keyword>
<evidence type="ECO:0000256" key="5">
    <source>
        <dbReference type="ARBA" id="ARBA00023194"/>
    </source>
</evidence>
<dbReference type="SMART" id="SM00822">
    <property type="entry name" value="PKS_KR"/>
    <property type="match status" value="1"/>
</dbReference>
<dbReference type="SMART" id="SM00826">
    <property type="entry name" value="PKS_DH"/>
    <property type="match status" value="1"/>
</dbReference>
<dbReference type="SMART" id="SM00823">
    <property type="entry name" value="PKS_PP"/>
    <property type="match status" value="1"/>
</dbReference>
<dbReference type="SMART" id="SM00827">
    <property type="entry name" value="PKS_AT"/>
    <property type="match status" value="1"/>
</dbReference>
<dbReference type="Gene3D" id="1.10.1200.10">
    <property type="entry name" value="ACP-like"/>
    <property type="match status" value="1"/>
</dbReference>
<organism evidence="12 13">
    <name type="scientific">Streptomyces coffeae</name>
    <dbReference type="NCBI Taxonomy" id="621382"/>
    <lineage>
        <taxon>Bacteria</taxon>
        <taxon>Bacillati</taxon>
        <taxon>Actinomycetota</taxon>
        <taxon>Actinomycetes</taxon>
        <taxon>Kitasatosporales</taxon>
        <taxon>Streptomycetaceae</taxon>
        <taxon>Streptomyces</taxon>
    </lineage>
</organism>
<evidence type="ECO:0000256" key="4">
    <source>
        <dbReference type="ARBA" id="ARBA00022679"/>
    </source>
</evidence>
<evidence type="ECO:0000259" key="10">
    <source>
        <dbReference type="PROSITE" id="PS52004"/>
    </source>
</evidence>
<dbReference type="PANTHER" id="PTHR43775">
    <property type="entry name" value="FATTY ACID SYNTHASE"/>
    <property type="match status" value="1"/>
</dbReference>
<dbReference type="InterPro" id="IPR014043">
    <property type="entry name" value="Acyl_transferase_dom"/>
</dbReference>
<dbReference type="InterPro" id="IPR018201">
    <property type="entry name" value="Ketoacyl_synth_AS"/>
</dbReference>
<dbReference type="InterPro" id="IPR020841">
    <property type="entry name" value="PKS_Beta-ketoAc_synthase_dom"/>
</dbReference>
<dbReference type="Proteomes" id="UP000634229">
    <property type="component" value="Unassembled WGS sequence"/>
</dbReference>
<feature type="active site" description="Proton acceptor; for dehydratase activity" evidence="7">
    <location>
        <position position="267"/>
    </location>
</feature>
<dbReference type="Gene3D" id="3.40.366.10">
    <property type="entry name" value="Malonyl-Coenzyme A Acyl Carrier Protein, domain 2"/>
    <property type="match status" value="1"/>
</dbReference>
<keyword evidence="5" id="KW-0045">Antibiotic biosynthesis</keyword>
<reference evidence="12 13" key="1">
    <citation type="submission" date="2021-01" db="EMBL/GenBank/DDBJ databases">
        <title>WGS of actinomycetes isolated from Thailand.</title>
        <authorList>
            <person name="Thawai C."/>
        </authorList>
    </citation>
    <scope>NUCLEOTIDE SEQUENCE [LARGE SCALE GENOMIC DNA]</scope>
    <source>
        <strain evidence="12 13">CA1R205</strain>
    </source>
</reference>
<dbReference type="SUPFAM" id="SSF52151">
    <property type="entry name" value="FabD/lysophospholipase-like"/>
    <property type="match status" value="1"/>
</dbReference>
<evidence type="ECO:0000256" key="3">
    <source>
        <dbReference type="ARBA" id="ARBA00022553"/>
    </source>
</evidence>
<dbReference type="Pfam" id="PF21089">
    <property type="entry name" value="PKS_DH_N"/>
    <property type="match status" value="1"/>
</dbReference>
<dbReference type="SUPFAM" id="SSF53901">
    <property type="entry name" value="Thiolase-like"/>
    <property type="match status" value="1"/>
</dbReference>
<dbReference type="InterPro" id="IPR049552">
    <property type="entry name" value="PKS_DH_N"/>
</dbReference>
<evidence type="ECO:0000259" key="9">
    <source>
        <dbReference type="PROSITE" id="PS50075"/>
    </source>
</evidence>
<dbReference type="PROSITE" id="PS50075">
    <property type="entry name" value="CARRIER"/>
    <property type="match status" value="1"/>
</dbReference>
<dbReference type="InterPro" id="IPR057326">
    <property type="entry name" value="KR_dom"/>
</dbReference>
<name>A0ABS1NSH4_9ACTN</name>
<comment type="caution">
    <text evidence="12">The sequence shown here is derived from an EMBL/GenBank/DDBJ whole genome shotgun (WGS) entry which is preliminary data.</text>
</comment>
<keyword evidence="3" id="KW-0597">Phosphoprotein</keyword>
<evidence type="ECO:0000259" key="11">
    <source>
        <dbReference type="PROSITE" id="PS52019"/>
    </source>
</evidence>
<dbReference type="InterPro" id="IPR049900">
    <property type="entry name" value="PKS_mFAS_DH"/>
</dbReference>
<dbReference type="SMART" id="SM01294">
    <property type="entry name" value="PKS_PP_betabranch"/>
    <property type="match status" value="1"/>
</dbReference>
<feature type="region of interest" description="N-terminal hotdog fold" evidence="7">
    <location>
        <begin position="235"/>
        <end position="359"/>
    </location>
</feature>
<comment type="pathway">
    <text evidence="1">Antibiotic biosynthesis.</text>
</comment>
<dbReference type="Pfam" id="PF00550">
    <property type="entry name" value="PP-binding"/>
    <property type="match status" value="1"/>
</dbReference>
<dbReference type="InterPro" id="IPR020807">
    <property type="entry name" value="PKS_DH"/>
</dbReference>
<dbReference type="PROSITE" id="PS00606">
    <property type="entry name" value="KS3_1"/>
    <property type="match status" value="1"/>
</dbReference>
<keyword evidence="6" id="KW-0511">Multifunctional enzyme</keyword>
<dbReference type="PROSITE" id="PS00012">
    <property type="entry name" value="PHOSPHOPANTETHEINE"/>
    <property type="match status" value="1"/>
</dbReference>
<dbReference type="InterPro" id="IPR036291">
    <property type="entry name" value="NAD(P)-bd_dom_sf"/>
</dbReference>
<dbReference type="InterPro" id="IPR049551">
    <property type="entry name" value="PKS_DH_C"/>
</dbReference>
<proteinExistence type="predicted"/>
<dbReference type="Pfam" id="PF00109">
    <property type="entry name" value="ketoacyl-synt"/>
    <property type="match status" value="1"/>
</dbReference>
<dbReference type="PROSITE" id="PS52019">
    <property type="entry name" value="PKS_MFAS_DH"/>
    <property type="match status" value="1"/>
</dbReference>
<dbReference type="PANTHER" id="PTHR43775:SF51">
    <property type="entry name" value="INACTIVE PHENOLPHTHIOCEROL SYNTHESIS POLYKETIDE SYNTHASE TYPE I PKS1-RELATED"/>
    <property type="match status" value="1"/>
</dbReference>
<sequence length="1375" mass="142589">VEAVQERLTACGGRLAVAAVNGPAVVVVSGEADALDELLTSCEADGVRARRIAVDYASHCAHVEEIEDVLLRDLADIAPQAAHVPFYSTVTAEVLDTAALDAGYWYRNLRRTVRFADTVRALLDDGFRLFVESSAHPVLTMGIEQTAETHTNTPVTAVGSLRRNEGGLLRFLTSAAEAFVGGASVDWAGVFTGTGATRVDLPTYAFQRERYWLETTGPVVSRNAAAGLGLGSADHPLLGAVVALADAEGFLLTGRLSVRTHPWLADHAVAETTLLPGTAFVELALRAGDAVGCDRLEELTLEAPLVLPDDGAVQVQLTVGGPDAAGRRSVGVYSRPEDASEGPWTRHATGALTDSRAGGGEEENSVAAELGVWPPAGAEPVTVDDLYERLVATGLQYGAAFQGVQAAWRRGDEVFAEVALAEGQRADAGRFGLHPALLDSALHAMASVPDEPERSAGERRAGLPFVWSGVSLYATGADALRVRLAPAGTDAVSVFVADTTGAPVAAVTSLVTRTVSPEQLGAPARVTDEALFRVAWRKVAPRTPAPSAATPDCPELEELRAAVAGGTEAVPDVVLASFTTHTDDSTGAGAGDPAVVRSVMLRALDSLQAWLAEERFAGSRLVVVTRGAVSAVPGEDVTDLAAATVWGLVRSAQAEHPDRFVLLDLDDQELSGGVLDAVLASGEPQIAVRSGESLAPRLARATADAVAGPGSGSVPADSWNPDGTVLLTGATGTLGALVARHLVAEHGVRHLLLASRRGRTAAGASELISELGELGASVTVAACDTADRAALAELLAAVPAEHPLTAVVHAAGVLDDGVVESLTADQVEAVLRPKVDAAVHLHELTRDLDLAAFVLFSSAAGTFGGAGQGNYAAANAFVDALAAHRRAHGLPAVSLGWGFWAERSGMTGHLADADVRRMRRAGIAALTSDEGLALFDATATPAIDSSTADAVLLPIRLDLPALRAQAASGVVPTLLRDLLRIPTRRTVETSGTGTGTSALWQRLARLPEADQDEALRTLVCTHVAAVLGHADETAVDSDRAFKELGFDSLTAVELRNRLNAATGLRLPATLVFDYPSPAVLAGHLLAELSAAHGGAVFGAARPALPAARTTADEPIAIVAMSCRYPGGVSTPEALWQLLEPGTDAMSAFPDDRGWDVEELYEPGSETPGKIHAREGGFLYDAGDFDPAFFGISPREALAMDPQQRLLLETSWEALERAGIDPASVRGSQTGVFAGIMHHDYGLLQGPDGTPGSPSPGSIVSGRVSYTFGFEGPAVTVDTACSSSLVALHLAVQSLRQGECSLALAGGVTVMATPALFVEFSRQRGLAPDGRCKAFAAGADGTGFSEGVGVLLLERLSDAERNGHQVLAVVRGSAVN</sequence>
<dbReference type="InterPro" id="IPR050091">
    <property type="entry name" value="PKS_NRPS_Biosynth_Enz"/>
</dbReference>
<dbReference type="CDD" id="cd08956">
    <property type="entry name" value="KR_3_FAS_SDR_x"/>
    <property type="match status" value="1"/>
</dbReference>
<dbReference type="Pfam" id="PF00698">
    <property type="entry name" value="Acyl_transf_1"/>
    <property type="match status" value="1"/>
</dbReference>
<dbReference type="SUPFAM" id="SSF47336">
    <property type="entry name" value="ACP-like"/>
    <property type="match status" value="1"/>
</dbReference>
<keyword evidence="4" id="KW-0808">Transferase</keyword>
<feature type="non-terminal residue" evidence="12">
    <location>
        <position position="1"/>
    </location>
</feature>
<dbReference type="InterPro" id="IPR020806">
    <property type="entry name" value="PKS_PP-bd"/>
</dbReference>